<feature type="region of interest" description="Disordered" evidence="1">
    <location>
        <begin position="25"/>
        <end position="78"/>
    </location>
</feature>
<dbReference type="GO" id="GO:0003887">
    <property type="term" value="F:DNA-directed DNA polymerase activity"/>
    <property type="evidence" value="ECO:0007669"/>
    <property type="project" value="TreeGrafter"/>
</dbReference>
<dbReference type="InterPro" id="IPR007218">
    <property type="entry name" value="DNA_pol_delta_4"/>
</dbReference>
<dbReference type="OrthoDB" id="337486at2759"/>
<dbReference type="EMBL" id="SGPK01000572">
    <property type="protein sequence ID" value="THH01837.1"/>
    <property type="molecule type" value="Genomic_DNA"/>
</dbReference>
<reference evidence="2 3" key="1">
    <citation type="submission" date="2019-02" db="EMBL/GenBank/DDBJ databases">
        <title>Genome sequencing of the rare red list fungi Phellinidium pouzarii.</title>
        <authorList>
            <person name="Buettner E."/>
            <person name="Kellner H."/>
        </authorList>
    </citation>
    <scope>NUCLEOTIDE SEQUENCE [LARGE SCALE GENOMIC DNA]</scope>
    <source>
        <strain evidence="2 3">DSM 108285</strain>
    </source>
</reference>
<evidence type="ECO:0000313" key="3">
    <source>
        <dbReference type="Proteomes" id="UP000308199"/>
    </source>
</evidence>
<name>A0A4S4KTP0_9AGAM</name>
<accession>A0A4S4KTP0</accession>
<organism evidence="2 3">
    <name type="scientific">Phellinidium pouzarii</name>
    <dbReference type="NCBI Taxonomy" id="167371"/>
    <lineage>
        <taxon>Eukaryota</taxon>
        <taxon>Fungi</taxon>
        <taxon>Dikarya</taxon>
        <taxon>Basidiomycota</taxon>
        <taxon>Agaricomycotina</taxon>
        <taxon>Agaricomycetes</taxon>
        <taxon>Hymenochaetales</taxon>
        <taxon>Hymenochaetaceae</taxon>
        <taxon>Phellinidium</taxon>
    </lineage>
</organism>
<feature type="compositionally biased region" description="Low complexity" evidence="1">
    <location>
        <begin position="68"/>
        <end position="78"/>
    </location>
</feature>
<dbReference type="PANTHER" id="PTHR14303">
    <property type="entry name" value="DNA POLYMERASE DELTA SUBUNIT 4"/>
    <property type="match status" value="1"/>
</dbReference>
<evidence type="ECO:0008006" key="4">
    <source>
        <dbReference type="Google" id="ProtNLM"/>
    </source>
</evidence>
<sequence>MAPQAKSSSTGAPLKQGTISFASSKRGATAAGKANVNAVKAVPSVISSTKPPGAERRVSGSRTLSNDSTISVGTTSTSGISEDEDIILSTGSAGVAQHVAKRFKMSSGAAKAVNGGMKHRTPATDTPAGEEPQDLNILEKSGRLAKLYGQSREKMGNQRPIHAEKQTMVHQILRTFDTSYEYGPCVGMTRLERWERAHALGLKPPVEIRDILTTMKASLDDGLKQSVFHGDV</sequence>
<evidence type="ECO:0000313" key="2">
    <source>
        <dbReference type="EMBL" id="THH01837.1"/>
    </source>
</evidence>
<dbReference type="Proteomes" id="UP000308199">
    <property type="component" value="Unassembled WGS sequence"/>
</dbReference>
<comment type="caution">
    <text evidence="2">The sequence shown here is derived from an EMBL/GenBank/DDBJ whole genome shotgun (WGS) entry which is preliminary data.</text>
</comment>
<keyword evidence="3" id="KW-1185">Reference proteome</keyword>
<proteinExistence type="predicted"/>
<gene>
    <name evidence="2" type="ORF">EW145_g6848</name>
</gene>
<dbReference type="Pfam" id="PF04081">
    <property type="entry name" value="DNA_pol_delta_4"/>
    <property type="match status" value="1"/>
</dbReference>
<protein>
    <recommendedName>
        <fullName evidence="4">DNA polymerase delta subunit 4</fullName>
    </recommendedName>
</protein>
<feature type="compositionally biased region" description="Low complexity" evidence="1">
    <location>
        <begin position="27"/>
        <end position="41"/>
    </location>
</feature>
<evidence type="ECO:0000256" key="1">
    <source>
        <dbReference type="SAM" id="MobiDB-lite"/>
    </source>
</evidence>
<dbReference type="GO" id="GO:0000731">
    <property type="term" value="P:DNA synthesis involved in DNA repair"/>
    <property type="evidence" value="ECO:0007669"/>
    <property type="project" value="InterPro"/>
</dbReference>
<dbReference type="AlphaFoldDB" id="A0A4S4KTP0"/>
<dbReference type="PANTHER" id="PTHR14303:SF0">
    <property type="entry name" value="DNA POLYMERASE DELTA SUBUNIT 4"/>
    <property type="match status" value="1"/>
</dbReference>
<feature type="region of interest" description="Disordered" evidence="1">
    <location>
        <begin position="111"/>
        <end position="132"/>
    </location>
</feature>
<dbReference type="GO" id="GO:0043625">
    <property type="term" value="C:delta DNA polymerase complex"/>
    <property type="evidence" value="ECO:0007669"/>
    <property type="project" value="TreeGrafter"/>
</dbReference>
<dbReference type="GO" id="GO:0006261">
    <property type="term" value="P:DNA-templated DNA replication"/>
    <property type="evidence" value="ECO:0007669"/>
    <property type="project" value="TreeGrafter"/>
</dbReference>